<dbReference type="EMBL" id="JAGSPN010000001">
    <property type="protein sequence ID" value="MBR7780534.1"/>
    <property type="molecule type" value="Genomic_DNA"/>
</dbReference>
<dbReference type="InterPro" id="IPR020835">
    <property type="entry name" value="Catalase_sf"/>
</dbReference>
<dbReference type="PANTHER" id="PTHR36195:SF4">
    <property type="entry name" value="DOMAIN PROTEIN, PUTATIVE (AFU_ORTHOLOGUE AFUA_5G01990)-RELATED"/>
    <property type="match status" value="1"/>
</dbReference>
<gene>
    <name evidence="2" type="ORF">KDM89_00145</name>
</gene>
<evidence type="ECO:0000313" key="2">
    <source>
        <dbReference type="EMBL" id="MBR7780534.1"/>
    </source>
</evidence>
<dbReference type="PANTHER" id="PTHR36195">
    <property type="entry name" value="DOMAIN PROTEIN, PUTATIVE (AFU_ORTHOLOGUE AFUA_5G01990)-RELATED-RELATED"/>
    <property type="match status" value="1"/>
</dbReference>
<dbReference type="CDD" id="cd08152">
    <property type="entry name" value="y4iL_like"/>
    <property type="match status" value="1"/>
</dbReference>
<organism evidence="2 3">
    <name type="scientific">Undibacterium luofuense</name>
    <dbReference type="NCBI Taxonomy" id="2828733"/>
    <lineage>
        <taxon>Bacteria</taxon>
        <taxon>Pseudomonadati</taxon>
        <taxon>Pseudomonadota</taxon>
        <taxon>Betaproteobacteria</taxon>
        <taxon>Burkholderiales</taxon>
        <taxon>Oxalobacteraceae</taxon>
        <taxon>Undibacterium</taxon>
    </lineage>
</organism>
<evidence type="ECO:0000313" key="3">
    <source>
        <dbReference type="Proteomes" id="UP000680067"/>
    </source>
</evidence>
<comment type="caution">
    <text evidence="2">The sequence shown here is derived from an EMBL/GenBank/DDBJ whole genome shotgun (WGS) entry which is preliminary data.</text>
</comment>
<dbReference type="GO" id="GO:0020037">
    <property type="term" value="F:heme binding"/>
    <property type="evidence" value="ECO:0007669"/>
    <property type="project" value="InterPro"/>
</dbReference>
<proteinExistence type="predicted"/>
<dbReference type="AlphaFoldDB" id="A0A941I564"/>
<accession>A0A941I564</accession>
<evidence type="ECO:0000256" key="1">
    <source>
        <dbReference type="ARBA" id="ARBA00002974"/>
    </source>
</evidence>
<reference evidence="2" key="1">
    <citation type="submission" date="2021-04" db="EMBL/GenBank/DDBJ databases">
        <title>novel species isolated from subtropical streams in China.</title>
        <authorList>
            <person name="Lu H."/>
        </authorList>
    </citation>
    <scope>NUCLEOTIDE SEQUENCE</scope>
    <source>
        <strain evidence="2">LFS511W</strain>
    </source>
</reference>
<dbReference type="Gene3D" id="2.40.180.10">
    <property type="entry name" value="Catalase core domain"/>
    <property type="match status" value="1"/>
</dbReference>
<comment type="function">
    <text evidence="1">Decomposes hydrogen peroxide into water and oxygen; serves to protect cells from the toxic effects of hydrogen peroxide.</text>
</comment>
<keyword evidence="3" id="KW-1185">Reference proteome</keyword>
<dbReference type="SUPFAM" id="SSF56634">
    <property type="entry name" value="Heme-dependent catalase-like"/>
    <property type="match status" value="1"/>
</dbReference>
<dbReference type="Proteomes" id="UP000680067">
    <property type="component" value="Unassembled WGS sequence"/>
</dbReference>
<sequence length="364" mass="42442">MSPLHTSEKIPQDEKRHIEDLRQRLSAKIQREYQKGVMRRDAHPKTHGVVRAYFIVEPDLPPELRVGLFGRSRRYKAWIRFSNQSATIQPDSKRDIRGMAIKLMGVPGKKLLESEADATTQDFILISTDRFVTANVREFAGLIRAMTSGTLQVIWYFLTHLRVGLNLWHSMLRHANPLQVRYHSTTPYLFGDRAVKYAVLPQIRHLDRIPDNPPDDYLRRAMVRQLAQEDAVFDFMVQFQTDAEKMPVEDPGKVWPEELSRFRKVATIRIPRQYFDHPLQDEFGDELSFSPWHALPEHRPLGGINRARKVVYEAISKMRHGHNHTERKEPEGWDIPGMEPLDHSSDGSRFLWGSTTIFRKHGQR</sequence>
<protein>
    <submittedName>
        <fullName evidence="2">Catalase family protein</fullName>
    </submittedName>
</protein>
<name>A0A941I564_9BURK</name>
<dbReference type="RefSeq" id="WP_212685942.1">
    <property type="nucleotide sequence ID" value="NZ_JAGSPN010000001.1"/>
</dbReference>